<evidence type="ECO:0000313" key="4">
    <source>
        <dbReference type="Proteomes" id="UP000175669"/>
    </source>
</evidence>
<feature type="signal peptide" evidence="1">
    <location>
        <begin position="1"/>
        <end position="33"/>
    </location>
</feature>
<dbReference type="AlphaFoldDB" id="A0A1E8CGV7"/>
<accession>A0A1E8CGV7</accession>
<dbReference type="RefSeq" id="WP_070118882.1">
    <property type="nucleotide sequence ID" value="NZ_CAXATG010000005.1"/>
</dbReference>
<dbReference type="Proteomes" id="UP000175669">
    <property type="component" value="Unassembled WGS sequence"/>
</dbReference>
<dbReference type="Gene3D" id="3.40.710.10">
    <property type="entry name" value="DD-peptidase/beta-lactamase superfamily"/>
    <property type="match status" value="1"/>
</dbReference>
<gene>
    <name evidence="3" type="ORF">PHACT_14005</name>
</gene>
<dbReference type="InterPro" id="IPR001466">
    <property type="entry name" value="Beta-lactam-related"/>
</dbReference>
<sequence>MPRIAPLRLPSVLFPLTCFASALVTLVMPVALAQADDAPFSTSLMEQGVQPAFHQLPGQLPAPIAHADIADFSTYKNWLQQELDDLQIPGATMAIVSSSDILDLTSYGVRSVQEGVAVDRDTVFRIASVSKTFAGTVASQLVSSNISTWDDPISAILPYNIGTDAATREMTLRHVLSHTTGLMPHAFSNMLDAGVAYKKIQEKFHEIPTVCPPGRCYGYQNVVFSLIADVVEASLRTTYDDFVVENIFLPLGMSQASMGYEAFRDNPNASSPHQYGRDGWRLSSVNSAYYTTGPAAGVNASIMDMVRWAQANLGGYPEVLPRSLLDMQHTPVVETPSGNYFNRWPKVEQAWYGLGWRILDYDGMRVIHHGGGVRGYRSEIVLVPAYDIALVVMFNAETRLANDVVPQFLDNLQANINAL</sequence>
<protein>
    <recommendedName>
        <fullName evidence="2">Beta-lactamase-related domain-containing protein</fullName>
    </recommendedName>
</protein>
<feature type="chain" id="PRO_5009212053" description="Beta-lactamase-related domain-containing protein" evidence="1">
    <location>
        <begin position="34"/>
        <end position="419"/>
    </location>
</feature>
<evidence type="ECO:0000313" key="3">
    <source>
        <dbReference type="EMBL" id="OFE11632.1"/>
    </source>
</evidence>
<dbReference type="PANTHER" id="PTHR46825">
    <property type="entry name" value="D-ALANYL-D-ALANINE-CARBOXYPEPTIDASE/ENDOPEPTIDASE AMPH"/>
    <property type="match status" value="1"/>
</dbReference>
<dbReference type="STRING" id="1524254.PHACT_14005"/>
<organism evidence="3 4">
    <name type="scientific">Pseudohongiella acticola</name>
    <dbReference type="NCBI Taxonomy" id="1524254"/>
    <lineage>
        <taxon>Bacteria</taxon>
        <taxon>Pseudomonadati</taxon>
        <taxon>Pseudomonadota</taxon>
        <taxon>Gammaproteobacteria</taxon>
        <taxon>Pseudomonadales</taxon>
        <taxon>Pseudohongiellaceae</taxon>
        <taxon>Pseudohongiella</taxon>
    </lineage>
</organism>
<comment type="caution">
    <text evidence="3">The sequence shown here is derived from an EMBL/GenBank/DDBJ whole genome shotgun (WGS) entry which is preliminary data.</text>
</comment>
<name>A0A1E8CGV7_9GAMM</name>
<keyword evidence="1" id="KW-0732">Signal</keyword>
<keyword evidence="4" id="KW-1185">Reference proteome</keyword>
<dbReference type="Pfam" id="PF00144">
    <property type="entry name" value="Beta-lactamase"/>
    <property type="match status" value="1"/>
</dbReference>
<proteinExistence type="predicted"/>
<dbReference type="PANTHER" id="PTHR46825:SF15">
    <property type="entry name" value="BETA-LACTAMASE-RELATED DOMAIN-CONTAINING PROTEIN"/>
    <property type="match status" value="1"/>
</dbReference>
<dbReference type="InterPro" id="IPR012338">
    <property type="entry name" value="Beta-lactam/transpept-like"/>
</dbReference>
<reference evidence="4" key="1">
    <citation type="submission" date="2016-07" db="EMBL/GenBank/DDBJ databases">
        <authorList>
            <person name="Florea S."/>
            <person name="Webb J.S."/>
            <person name="Jaromczyk J."/>
            <person name="Schardl C.L."/>
        </authorList>
    </citation>
    <scope>NUCLEOTIDE SEQUENCE [LARGE SCALE GENOMIC DNA]</scope>
    <source>
        <strain evidence="4">KCTC 42131</strain>
    </source>
</reference>
<dbReference type="SUPFAM" id="SSF56601">
    <property type="entry name" value="beta-lactamase/transpeptidase-like"/>
    <property type="match status" value="1"/>
</dbReference>
<dbReference type="EMBL" id="MASR01000002">
    <property type="protein sequence ID" value="OFE11632.1"/>
    <property type="molecule type" value="Genomic_DNA"/>
</dbReference>
<feature type="domain" description="Beta-lactamase-related" evidence="2">
    <location>
        <begin position="77"/>
        <end position="401"/>
    </location>
</feature>
<dbReference type="InterPro" id="IPR050491">
    <property type="entry name" value="AmpC-like"/>
</dbReference>
<evidence type="ECO:0000256" key="1">
    <source>
        <dbReference type="SAM" id="SignalP"/>
    </source>
</evidence>
<dbReference type="OrthoDB" id="119951at2"/>
<evidence type="ECO:0000259" key="2">
    <source>
        <dbReference type="Pfam" id="PF00144"/>
    </source>
</evidence>